<reference evidence="2" key="1">
    <citation type="submission" date="2018-10" db="EMBL/GenBank/DDBJ databases">
        <title>Population genomic analysis revealed the cold adaptation of white poplar.</title>
        <authorList>
            <person name="Liu Y.-J."/>
        </authorList>
    </citation>
    <scope>NUCLEOTIDE SEQUENCE [LARGE SCALE GENOMIC DNA]</scope>
    <source>
        <strain evidence="2">PAL-ZL1</strain>
    </source>
</reference>
<protein>
    <submittedName>
        <fullName evidence="2">Uncharacterized protein</fullName>
    </submittedName>
</protein>
<evidence type="ECO:0000256" key="1">
    <source>
        <dbReference type="SAM" id="MobiDB-lite"/>
    </source>
</evidence>
<accession>A0A4U5MB53</accession>
<dbReference type="AlphaFoldDB" id="A0A4U5MB53"/>
<evidence type="ECO:0000313" key="2">
    <source>
        <dbReference type="EMBL" id="TKR66356.1"/>
    </source>
</evidence>
<dbReference type="PANTHER" id="PTHR34461:SF2">
    <property type="entry name" value="EXPRESSED PROTEIN"/>
    <property type="match status" value="1"/>
</dbReference>
<gene>
    <name evidence="2" type="ORF">D5086_0000312390</name>
</gene>
<organism evidence="2">
    <name type="scientific">Populus alba</name>
    <name type="common">White poplar</name>
    <dbReference type="NCBI Taxonomy" id="43335"/>
    <lineage>
        <taxon>Eukaryota</taxon>
        <taxon>Viridiplantae</taxon>
        <taxon>Streptophyta</taxon>
        <taxon>Embryophyta</taxon>
        <taxon>Tracheophyta</taxon>
        <taxon>Spermatophyta</taxon>
        <taxon>Magnoliopsida</taxon>
        <taxon>eudicotyledons</taxon>
        <taxon>Gunneridae</taxon>
        <taxon>Pentapetalae</taxon>
        <taxon>rosids</taxon>
        <taxon>fabids</taxon>
        <taxon>Malpighiales</taxon>
        <taxon>Salicaceae</taxon>
        <taxon>Saliceae</taxon>
        <taxon>Populus</taxon>
    </lineage>
</organism>
<dbReference type="PANTHER" id="PTHR34461">
    <property type="entry name" value="EXPRESSED PROTEIN"/>
    <property type="match status" value="1"/>
</dbReference>
<comment type="caution">
    <text evidence="2">The sequence shown here is derived from an EMBL/GenBank/DDBJ whole genome shotgun (WGS) entry which is preliminary data.</text>
</comment>
<name>A0A4U5MB53_POPAL</name>
<dbReference type="EMBL" id="RCHU01001205">
    <property type="protein sequence ID" value="TKR66356.1"/>
    <property type="molecule type" value="Genomic_DNA"/>
</dbReference>
<proteinExistence type="predicted"/>
<sequence length="1068" mass="117542">MELRSCSHLHFIQTVAGGKMMNVFRGKPALKFKELKDIYETGEAGNHHFLPAARPKLELEDWSIDSDRAETESLHVLAGATIKIECESPESNCSSVVDGGKTESDDVNFGTMTLKQFKERYKSKKRKLSRNAGLIGQTSETCSPAKQEPHDSQFELEEFEAMEPLSSWKSRILKSRKKKRKCRLESSFSSSSESALCIVKSKREKSDQVIFQSSGILPAPIDVKVEVMEPISFDCRYVTLINSWGGCGEPLASSLVVSSGEPEIADGCVLETGTLIVSVEEPETANDGGPQMPVFSSDEPQCRGVNDQSYEGGGHVNPESIFDVNASCGEILTVDIAEAISVLSSDLSLSEIKEEDFVVDSHPSVDPAGVVSPIKRDSSIAYNDSQSEELERVEDHGFETHKSTFFSNELQCCAVNEESYEPVEHADPKSMPDVRASGGEIRMVDVAELTTNHKPERVEDHGFETHKSTFFSNDPQCCVVNEESFEPVEHAVLKSMPDIRASGEEIIMVDVAELTTDHTPGRVEDHGFETHKSTFFSNDPQCCGVNEESFEPVEHAVLKSMPDIRASGEEIIMVDVAELATDHTPGRVEDHGFETHKSTFFSNDLQCCVVNKESYEPVEHAILKSMPDIRASGREIIMVDVAELTTDHNSCLSSADLKKESSAAYPHPQHCGDDSIEVASPSNHHASDMGNDSQNLHGMHELSESKSYSQVPDTSMVNISHSAELSNRHGLHLSEDEAKDERPHVEASVISSPVSGFISFRDSNLCSGQDGCLASAAAKEKKAPLSACADAARKFSAVTCVDEPVTLANVQGRHHSKLQHLPEKLLSTRKAISPTSQKKLCKAMEASDLDDEEYYKYTRKLCYRNLNGNKIGRLGRANQNQRVDLTISPERITRKPKNDKNGFHHKGILKVPHPSGTVPRFGTGCSSVQSCSESAISFSQKQMRDIESIATKLTKELNSMKDVVQESWHSKVYPATPLKYSADEVKIAVQNATRVEESARRWLSIMARDCNRFCKIMKLTDKASATSGNVVPKEKRKIVFADEAGGKLCEVKTFENDTASVTGSSSDK</sequence>
<feature type="region of interest" description="Disordered" evidence="1">
    <location>
        <begin position="663"/>
        <end position="697"/>
    </location>
</feature>
<feature type="compositionally biased region" description="Polar residues" evidence="1">
    <location>
        <begin position="680"/>
        <end position="696"/>
    </location>
</feature>